<dbReference type="NCBIfam" id="TIGR00959">
    <property type="entry name" value="ffh"/>
    <property type="match status" value="1"/>
</dbReference>
<dbReference type="SMART" id="SM00963">
    <property type="entry name" value="SRP54_N"/>
    <property type="match status" value="1"/>
</dbReference>
<evidence type="ECO:0000256" key="2">
    <source>
        <dbReference type="ARBA" id="ARBA00004515"/>
    </source>
</evidence>
<dbReference type="SMART" id="SM00962">
    <property type="entry name" value="SRP54"/>
    <property type="match status" value="1"/>
</dbReference>
<keyword evidence="7" id="KW-0694">RNA-binding</keyword>
<dbReference type="Proteomes" id="UP000023755">
    <property type="component" value="Chromosome"/>
</dbReference>
<dbReference type="Gene3D" id="3.40.50.300">
    <property type="entry name" value="P-loop containing nucleotide triphosphate hydrolases"/>
    <property type="match status" value="1"/>
</dbReference>
<dbReference type="GO" id="GO:0048500">
    <property type="term" value="C:signal recognition particle"/>
    <property type="evidence" value="ECO:0007669"/>
    <property type="project" value="InterPro"/>
</dbReference>
<evidence type="ECO:0000256" key="4">
    <source>
        <dbReference type="ARBA" id="ARBA00022490"/>
    </source>
</evidence>
<dbReference type="PANTHER" id="PTHR11564">
    <property type="entry name" value="SIGNAL RECOGNITION PARTICLE 54K PROTEIN SRP54"/>
    <property type="match status" value="1"/>
</dbReference>
<evidence type="ECO:0000256" key="12">
    <source>
        <dbReference type="ARBA" id="ARBA00048027"/>
    </source>
</evidence>
<comment type="subcellular location">
    <subcellularLocation>
        <location evidence="2">Cell inner membrane</location>
        <topology evidence="2">Peripheral membrane protein</topology>
        <orientation evidence="2">Cytoplasmic side</orientation>
    </subcellularLocation>
    <subcellularLocation>
        <location evidence="1">Cytoplasm</location>
    </subcellularLocation>
</comment>
<dbReference type="InterPro" id="IPR000897">
    <property type="entry name" value="SRP54_GTPase_dom"/>
</dbReference>
<keyword evidence="8" id="KW-0342">GTP-binding</keyword>
<evidence type="ECO:0000259" key="14">
    <source>
        <dbReference type="SMART" id="SM00962"/>
    </source>
</evidence>
<dbReference type="RefSeq" id="WP_038559567.1">
    <property type="nucleotide sequence ID" value="NZ_CP007481.1"/>
</dbReference>
<evidence type="ECO:0000256" key="9">
    <source>
        <dbReference type="ARBA" id="ARBA00023135"/>
    </source>
</evidence>
<dbReference type="GO" id="GO:0003924">
    <property type="term" value="F:GTPase activity"/>
    <property type="evidence" value="ECO:0007669"/>
    <property type="project" value="InterPro"/>
</dbReference>
<keyword evidence="9" id="KW-0733">Signal recognition particle</keyword>
<keyword evidence="5" id="KW-0547">Nucleotide-binding</keyword>
<dbReference type="GO" id="GO:0008312">
    <property type="term" value="F:7S RNA binding"/>
    <property type="evidence" value="ECO:0007669"/>
    <property type="project" value="InterPro"/>
</dbReference>
<dbReference type="Pfam" id="PF00448">
    <property type="entry name" value="SRP54"/>
    <property type="match status" value="1"/>
</dbReference>
<keyword evidence="6" id="KW-0378">Hydrolase</keyword>
<gene>
    <name evidence="16" type="primary">ffh</name>
    <name evidence="16" type="ORF">NHE_0519</name>
</gene>
<comment type="catalytic activity">
    <reaction evidence="12">
        <text>GTP + H2O = GDP + phosphate + H(+)</text>
        <dbReference type="Rhea" id="RHEA:19669"/>
        <dbReference type="ChEBI" id="CHEBI:15377"/>
        <dbReference type="ChEBI" id="CHEBI:15378"/>
        <dbReference type="ChEBI" id="CHEBI:37565"/>
        <dbReference type="ChEBI" id="CHEBI:43474"/>
        <dbReference type="ChEBI" id="CHEBI:58189"/>
        <dbReference type="EC" id="3.6.5.4"/>
    </reaction>
</comment>
<name>X5HLZ8_9RICK</name>
<evidence type="ECO:0000256" key="7">
    <source>
        <dbReference type="ARBA" id="ARBA00022884"/>
    </source>
</evidence>
<organism evidence="16 17">
    <name type="scientific">Neorickettsia helminthoeca str. Oregon</name>
    <dbReference type="NCBI Taxonomy" id="1286528"/>
    <lineage>
        <taxon>Bacteria</taxon>
        <taxon>Pseudomonadati</taxon>
        <taxon>Pseudomonadota</taxon>
        <taxon>Alphaproteobacteria</taxon>
        <taxon>Rickettsiales</taxon>
        <taxon>Anaplasmataceae</taxon>
        <taxon>Neorickettsia</taxon>
    </lineage>
</organism>
<dbReference type="InterPro" id="IPR036891">
    <property type="entry name" value="Signal_recog_part_SRP54_M_sf"/>
</dbReference>
<evidence type="ECO:0000256" key="10">
    <source>
        <dbReference type="ARBA" id="ARBA00023274"/>
    </source>
</evidence>
<dbReference type="InterPro" id="IPR042101">
    <property type="entry name" value="SRP54_N_sf"/>
</dbReference>
<dbReference type="InterPro" id="IPR022941">
    <property type="entry name" value="SRP54"/>
</dbReference>
<dbReference type="EMBL" id="CP007481">
    <property type="protein sequence ID" value="AHX11460.1"/>
    <property type="molecule type" value="Genomic_DNA"/>
</dbReference>
<sequence length="448" mass="49686">MFGSLSRKISGALDGIKSKGIVTEKDFDNFVRKLRLSLLEADVPVSVTKEFISNVKEEVVGKSLRRGVSQSVTISNVIKDELIKILGGTVSKFELPKDGKSILMLVGLQGVGKTTTAAKLALFMRKKFKKKNILLSSIDVYRPAARKQLEILARQIDVASVPIVEDDDVRMILDRTMNMFDDSYDVLILDTAGRSQIDLELMNELKLVKQDLQPCEILQVVDSMMGQDSLNVAKTFKDEIGTTGVIVSRVDSDTRGGAMLSIKHCTGLPIKFCGAGEKVNDLEEFHPDRIAGRILGMGDVESLMEYASSEMGEEKVDSLKKKIESGKFDYDDLVMQFKTIDKLGGIAKLLKFIPGINKIPMEQLTNDTVLKRNLAIIKSMTKRERKCVDVINQSRKLRIAAGAGVKTVDVNKLMRNFEQARALAVKFGKSSTKKKILETEDLGTLFKK</sequence>
<dbReference type="Gene3D" id="1.20.120.140">
    <property type="entry name" value="Signal recognition particle SRP54, nucleotide-binding domain"/>
    <property type="match status" value="1"/>
</dbReference>
<dbReference type="HOGENOM" id="CLU_009301_6_0_5"/>
<keyword evidence="10" id="KW-0687">Ribonucleoprotein</keyword>
<keyword evidence="17" id="KW-1185">Reference proteome</keyword>
<evidence type="ECO:0000313" key="16">
    <source>
        <dbReference type="EMBL" id="AHX11460.1"/>
    </source>
</evidence>
<dbReference type="Gene3D" id="1.10.260.30">
    <property type="entry name" value="Signal recognition particle, SRP54 subunit, M-domain"/>
    <property type="match status" value="1"/>
</dbReference>
<evidence type="ECO:0000256" key="3">
    <source>
        <dbReference type="ARBA" id="ARBA00005450"/>
    </source>
</evidence>
<dbReference type="GO" id="GO:0005525">
    <property type="term" value="F:GTP binding"/>
    <property type="evidence" value="ECO:0007669"/>
    <property type="project" value="UniProtKB-KW"/>
</dbReference>
<evidence type="ECO:0000256" key="11">
    <source>
        <dbReference type="ARBA" id="ARBA00035672"/>
    </source>
</evidence>
<dbReference type="InterPro" id="IPR027417">
    <property type="entry name" value="P-loop_NTPase"/>
</dbReference>
<dbReference type="AlphaFoldDB" id="X5HLZ8"/>
<evidence type="ECO:0000259" key="15">
    <source>
        <dbReference type="SMART" id="SM00963"/>
    </source>
</evidence>
<dbReference type="InterPro" id="IPR004780">
    <property type="entry name" value="SRP"/>
</dbReference>
<dbReference type="PANTHER" id="PTHR11564:SF5">
    <property type="entry name" value="SIGNAL RECOGNITION PARTICLE SUBUNIT SRP54"/>
    <property type="match status" value="1"/>
</dbReference>
<dbReference type="InterPro" id="IPR036225">
    <property type="entry name" value="SRP/SRP_N"/>
</dbReference>
<evidence type="ECO:0000259" key="13">
    <source>
        <dbReference type="SMART" id="SM00382"/>
    </source>
</evidence>
<dbReference type="EC" id="3.6.5.4" evidence="11"/>
<dbReference type="KEGG" id="nhm:NHE_0519"/>
<dbReference type="SUPFAM" id="SSF47364">
    <property type="entry name" value="Domain of the SRP/SRP receptor G-proteins"/>
    <property type="match status" value="1"/>
</dbReference>
<reference evidence="16 17" key="1">
    <citation type="submission" date="2014-03" db="EMBL/GenBank/DDBJ databases">
        <title>Sequencing and Comparison of Genomes and Transcriptome Profiles of Human Ehrlichiosis Agents.</title>
        <authorList>
            <person name="Lin M."/>
            <person name="Daugherty S.C."/>
            <person name="Nagaraj S."/>
            <person name="Cheng Z."/>
            <person name="Xiong Q."/>
            <person name="Lin F.-Y."/>
            <person name="Sengamalay N."/>
            <person name="Ott S."/>
            <person name="Godinez A."/>
            <person name="Tallon L.J."/>
            <person name="Sadzewicz L."/>
            <person name="Fraser C.M."/>
            <person name="Dunning Hotopp J.C."/>
            <person name="Rikihisa Y."/>
        </authorList>
    </citation>
    <scope>NUCLEOTIDE SEQUENCE [LARGE SCALE GENOMIC DNA]</scope>
    <source>
        <strain evidence="16 17">Oregon</strain>
    </source>
</reference>
<evidence type="ECO:0000256" key="5">
    <source>
        <dbReference type="ARBA" id="ARBA00022741"/>
    </source>
</evidence>
<evidence type="ECO:0000256" key="8">
    <source>
        <dbReference type="ARBA" id="ARBA00023134"/>
    </source>
</evidence>
<dbReference type="SUPFAM" id="SSF47446">
    <property type="entry name" value="Signal peptide-binding domain"/>
    <property type="match status" value="1"/>
</dbReference>
<keyword evidence="4" id="KW-0963">Cytoplasm</keyword>
<dbReference type="STRING" id="1286528.NHE_0519"/>
<dbReference type="GO" id="GO:0006614">
    <property type="term" value="P:SRP-dependent cotranslational protein targeting to membrane"/>
    <property type="evidence" value="ECO:0007669"/>
    <property type="project" value="InterPro"/>
</dbReference>
<feature type="domain" description="SRP54-type proteins GTP-binding" evidence="14">
    <location>
        <begin position="100"/>
        <end position="296"/>
    </location>
</feature>
<dbReference type="InterPro" id="IPR003593">
    <property type="entry name" value="AAA+_ATPase"/>
</dbReference>
<dbReference type="OrthoDB" id="9804720at2"/>
<accession>X5HLZ8</accession>
<dbReference type="Pfam" id="PF02978">
    <property type="entry name" value="SRP_SPB"/>
    <property type="match status" value="1"/>
</dbReference>
<comment type="similarity">
    <text evidence="3">Belongs to the GTP-binding SRP family. SRP54 subfamily.</text>
</comment>
<dbReference type="Pfam" id="PF02881">
    <property type="entry name" value="SRP54_N"/>
    <property type="match status" value="1"/>
</dbReference>
<dbReference type="InterPro" id="IPR004125">
    <property type="entry name" value="Signal_recog_particle_SRP54_M"/>
</dbReference>
<feature type="domain" description="AAA+ ATPase" evidence="13">
    <location>
        <begin position="99"/>
        <end position="301"/>
    </location>
</feature>
<proteinExistence type="inferred from homology"/>
<evidence type="ECO:0000256" key="6">
    <source>
        <dbReference type="ARBA" id="ARBA00022801"/>
    </source>
</evidence>
<evidence type="ECO:0000256" key="1">
    <source>
        <dbReference type="ARBA" id="ARBA00004496"/>
    </source>
</evidence>
<protein>
    <recommendedName>
        <fullName evidence="11">signal-recognition-particle GTPase</fullName>
        <ecNumber evidence="11">3.6.5.4</ecNumber>
    </recommendedName>
</protein>
<dbReference type="InterPro" id="IPR013822">
    <property type="entry name" value="Signal_recog_particl_SRP54_hlx"/>
</dbReference>
<dbReference type="SMART" id="SM00382">
    <property type="entry name" value="AAA"/>
    <property type="match status" value="1"/>
</dbReference>
<dbReference type="SUPFAM" id="SSF52540">
    <property type="entry name" value="P-loop containing nucleoside triphosphate hydrolases"/>
    <property type="match status" value="1"/>
</dbReference>
<dbReference type="GO" id="GO:0005886">
    <property type="term" value="C:plasma membrane"/>
    <property type="evidence" value="ECO:0007669"/>
    <property type="project" value="UniProtKB-SubCell"/>
</dbReference>
<evidence type="ECO:0000313" key="17">
    <source>
        <dbReference type="Proteomes" id="UP000023755"/>
    </source>
</evidence>
<feature type="domain" description="Signal recognition particle SRP54 helical bundle" evidence="15">
    <location>
        <begin position="1"/>
        <end position="86"/>
    </location>
</feature>